<reference evidence="8" key="1">
    <citation type="submission" date="2020-05" db="EMBL/GenBank/DDBJ databases">
        <authorList>
            <person name="Chiriac C."/>
            <person name="Salcher M."/>
            <person name="Ghai R."/>
            <person name="Kavagutti S V."/>
        </authorList>
    </citation>
    <scope>NUCLEOTIDE SEQUENCE</scope>
</reference>
<dbReference type="Pfam" id="PF13738">
    <property type="entry name" value="Pyr_redox_3"/>
    <property type="match status" value="1"/>
</dbReference>
<keyword evidence="6" id="KW-0560">Oxidoreductase</keyword>
<sequence length="544" mass="59873">MPQDAHATGSADPAEVYDVIVAGAGFSGLFLLHRLRSAGFKVLVIESGGGVGGTWYWNRYPGARCDVESVDYSFSFDEGLQQEWVWTERYAGQAEIRRYLDHVADRFDLRRDIRLNTRVDAAHFRSDTADWLVHTSDGATLISRFCIMATGPLSSIKPPDFEGLADFAGQWYHSARWPQEGVDFTGKRVAVIGTGSTGVQIIPTVAKLAEHVTVLQRTPNYSIPARNRPMSKEELDEVKATYADRRVRARMAASGVPNPPVLEPGEGVPEDEKRAHFERGWAIGGVVGILRAYSDIITSTEVNESLARFVRDKIADTVHDPVTAEKLTPRDYPLGAKRLCVDSNYFETYNRPNVTLIDVNADPIVRITPRGIQTATGHIDVDIIVFAIGFDAITGAVKEIDIRGREGLTIQDHWREGPKAHLGLAVNGFPNMFLMTGPGSPAVLGNVVTFLEQQVEMIATILEMVRSDGARTIEAEQEAENTWAAHVQEIASQTLFMKGKSWFIGANIEGKPVGFLPYAGGLVRYHAECEAMVEAGLRGFSLTK</sequence>
<evidence type="ECO:0000313" key="9">
    <source>
        <dbReference type="EMBL" id="CAB5028096.1"/>
    </source>
</evidence>
<keyword evidence="7" id="KW-0503">Monooxygenase</keyword>
<proteinExistence type="inferred from homology"/>
<dbReference type="EMBL" id="CAFBPU010000011">
    <property type="protein sequence ID" value="CAB5028096.1"/>
    <property type="molecule type" value="Genomic_DNA"/>
</dbReference>
<organism evidence="8">
    <name type="scientific">freshwater metagenome</name>
    <dbReference type="NCBI Taxonomy" id="449393"/>
    <lineage>
        <taxon>unclassified sequences</taxon>
        <taxon>metagenomes</taxon>
        <taxon>ecological metagenomes</taxon>
    </lineage>
</organism>
<comment type="similarity">
    <text evidence="2">Belongs to the FAD-binding monooxygenase family.</text>
</comment>
<evidence type="ECO:0000256" key="1">
    <source>
        <dbReference type="ARBA" id="ARBA00001974"/>
    </source>
</evidence>
<evidence type="ECO:0000256" key="3">
    <source>
        <dbReference type="ARBA" id="ARBA00022630"/>
    </source>
</evidence>
<keyword evidence="3" id="KW-0285">Flavoprotein</keyword>
<accession>A0A6J7IHL5</accession>
<dbReference type="PRINTS" id="PR00411">
    <property type="entry name" value="PNDRDTASEI"/>
</dbReference>
<evidence type="ECO:0000256" key="2">
    <source>
        <dbReference type="ARBA" id="ARBA00010139"/>
    </source>
</evidence>
<evidence type="ECO:0000256" key="6">
    <source>
        <dbReference type="ARBA" id="ARBA00023002"/>
    </source>
</evidence>
<gene>
    <name evidence="8" type="ORF">UFOPK3752_00406</name>
    <name evidence="9" type="ORF">UFOPK4150_00703</name>
</gene>
<evidence type="ECO:0000256" key="4">
    <source>
        <dbReference type="ARBA" id="ARBA00022827"/>
    </source>
</evidence>
<keyword evidence="5" id="KW-0521">NADP</keyword>
<dbReference type="InterPro" id="IPR050775">
    <property type="entry name" value="FAD-binding_Monooxygenases"/>
</dbReference>
<dbReference type="Gene3D" id="3.50.50.60">
    <property type="entry name" value="FAD/NAD(P)-binding domain"/>
    <property type="match status" value="2"/>
</dbReference>
<comment type="cofactor">
    <cofactor evidence="1">
        <name>FAD</name>
        <dbReference type="ChEBI" id="CHEBI:57692"/>
    </cofactor>
</comment>
<evidence type="ECO:0000256" key="7">
    <source>
        <dbReference type="ARBA" id="ARBA00023033"/>
    </source>
</evidence>
<dbReference type="InterPro" id="IPR036188">
    <property type="entry name" value="FAD/NAD-bd_sf"/>
</dbReference>
<dbReference type="AlphaFoldDB" id="A0A6J7IHL5"/>
<evidence type="ECO:0000256" key="5">
    <source>
        <dbReference type="ARBA" id="ARBA00022857"/>
    </source>
</evidence>
<evidence type="ECO:0000313" key="8">
    <source>
        <dbReference type="EMBL" id="CAB4930668.1"/>
    </source>
</evidence>
<dbReference type="GO" id="GO:0004497">
    <property type="term" value="F:monooxygenase activity"/>
    <property type="evidence" value="ECO:0007669"/>
    <property type="project" value="UniProtKB-KW"/>
</dbReference>
<keyword evidence="4" id="KW-0274">FAD</keyword>
<dbReference type="SUPFAM" id="SSF51905">
    <property type="entry name" value="FAD/NAD(P)-binding domain"/>
    <property type="match status" value="2"/>
</dbReference>
<dbReference type="EMBL" id="CAFBND010000010">
    <property type="protein sequence ID" value="CAB4930668.1"/>
    <property type="molecule type" value="Genomic_DNA"/>
</dbReference>
<dbReference type="PANTHER" id="PTHR43098">
    <property type="entry name" value="L-ORNITHINE N(5)-MONOOXYGENASE-RELATED"/>
    <property type="match status" value="1"/>
</dbReference>
<name>A0A6J7IHL5_9ZZZZ</name>
<protein>
    <submittedName>
        <fullName evidence="8">Unannotated protein</fullName>
    </submittedName>
</protein>
<dbReference type="PANTHER" id="PTHR43098:SF3">
    <property type="entry name" value="L-ORNITHINE N(5)-MONOOXYGENASE-RELATED"/>
    <property type="match status" value="1"/>
</dbReference>